<dbReference type="Gene3D" id="1.10.760.10">
    <property type="entry name" value="Cytochrome c-like domain"/>
    <property type="match status" value="1"/>
</dbReference>
<keyword evidence="5" id="KW-0175">Coiled coil</keyword>
<evidence type="ECO:0000256" key="5">
    <source>
        <dbReference type="SAM" id="Coils"/>
    </source>
</evidence>
<dbReference type="Proteomes" id="UP000192599">
    <property type="component" value="Unassembled WGS sequence"/>
</dbReference>
<evidence type="ECO:0000259" key="7">
    <source>
        <dbReference type="PROSITE" id="PS51007"/>
    </source>
</evidence>
<keyword evidence="6" id="KW-0732">Signal</keyword>
<protein>
    <recommendedName>
        <fullName evidence="7">Cytochrome c domain-containing protein</fullName>
    </recommendedName>
</protein>
<evidence type="ECO:0000256" key="3">
    <source>
        <dbReference type="ARBA" id="ARBA00023004"/>
    </source>
</evidence>
<reference evidence="8 9" key="1">
    <citation type="submission" date="2017-04" db="EMBL/GenBank/DDBJ databases">
        <title>Accumulation and expression of multiple antibiotic resistance genes in Arcobacter cryaerophilus that thrives in sewage.</title>
        <authorList>
            <person name="Millar J.A."/>
            <person name="Raghavan R."/>
        </authorList>
    </citation>
    <scope>NUCLEOTIDE SEQUENCE [LARGE SCALE GENOMIC DNA]</scope>
    <source>
        <strain evidence="8 9">AZT-1</strain>
    </source>
</reference>
<organism evidence="8 9">
    <name type="scientific">Aliarcobacter cryaerophilus</name>
    <dbReference type="NCBI Taxonomy" id="28198"/>
    <lineage>
        <taxon>Bacteria</taxon>
        <taxon>Pseudomonadati</taxon>
        <taxon>Campylobacterota</taxon>
        <taxon>Epsilonproteobacteria</taxon>
        <taxon>Campylobacterales</taxon>
        <taxon>Arcobacteraceae</taxon>
        <taxon>Aliarcobacter</taxon>
    </lineage>
</organism>
<keyword evidence="2 4" id="KW-0479">Metal-binding</keyword>
<dbReference type="AlphaFoldDB" id="A0A1V9VE15"/>
<evidence type="ECO:0000256" key="4">
    <source>
        <dbReference type="PROSITE-ProRule" id="PRU00433"/>
    </source>
</evidence>
<evidence type="ECO:0000256" key="6">
    <source>
        <dbReference type="SAM" id="SignalP"/>
    </source>
</evidence>
<dbReference type="SUPFAM" id="SSF46626">
    <property type="entry name" value="Cytochrome c"/>
    <property type="match status" value="1"/>
</dbReference>
<accession>A0A1V9VE15</accession>
<dbReference type="InterPro" id="IPR009056">
    <property type="entry name" value="Cyt_c-like_dom"/>
</dbReference>
<dbReference type="EMBL" id="LNTC01000007">
    <property type="protein sequence ID" value="OQR42159.1"/>
    <property type="molecule type" value="Genomic_DNA"/>
</dbReference>
<name>A0A1V9VE15_9BACT</name>
<dbReference type="GO" id="GO:0046872">
    <property type="term" value="F:metal ion binding"/>
    <property type="evidence" value="ECO:0007669"/>
    <property type="project" value="UniProtKB-KW"/>
</dbReference>
<dbReference type="PROSITE" id="PS51007">
    <property type="entry name" value="CYTC"/>
    <property type="match status" value="1"/>
</dbReference>
<dbReference type="GO" id="GO:0020037">
    <property type="term" value="F:heme binding"/>
    <property type="evidence" value="ECO:0007669"/>
    <property type="project" value="InterPro"/>
</dbReference>
<sequence length="204" mass="22197">MKKIIASCALLCGASLLADTTMCFKENHPSMATIETVPLNGGACGGKYSINDMKKKGWLVDDIKINGSSYIYILKTQDHGKTMAGVAPSGISQEQMEANILAKLEAKQEAEEQAAIEKANETMLADAKVLYINQCQSCHGEKGDKTKGNSKLKNISQKDMEQALKDYELGISEEKRSSIYGPAHINFLNNSSIKGIKAYLDSIQ</sequence>
<comment type="caution">
    <text evidence="8">The sequence shown here is derived from an EMBL/GenBank/DDBJ whole genome shotgun (WGS) entry which is preliminary data.</text>
</comment>
<keyword evidence="3 4" id="KW-0408">Iron</keyword>
<gene>
    <name evidence="8" type="ORF">AS859_01250</name>
</gene>
<keyword evidence="1 4" id="KW-0349">Heme</keyword>
<dbReference type="RefSeq" id="WP_066168285.1">
    <property type="nucleotide sequence ID" value="NZ_JAMXDJ010000006.1"/>
</dbReference>
<dbReference type="InterPro" id="IPR036909">
    <property type="entry name" value="Cyt_c-like_dom_sf"/>
</dbReference>
<evidence type="ECO:0000313" key="8">
    <source>
        <dbReference type="EMBL" id="OQR42159.1"/>
    </source>
</evidence>
<evidence type="ECO:0000313" key="9">
    <source>
        <dbReference type="Proteomes" id="UP000192599"/>
    </source>
</evidence>
<feature type="chain" id="PRO_5010704101" description="Cytochrome c domain-containing protein" evidence="6">
    <location>
        <begin position="19"/>
        <end position="204"/>
    </location>
</feature>
<feature type="coiled-coil region" evidence="5">
    <location>
        <begin position="93"/>
        <end position="121"/>
    </location>
</feature>
<proteinExistence type="predicted"/>
<evidence type="ECO:0000256" key="2">
    <source>
        <dbReference type="ARBA" id="ARBA00022723"/>
    </source>
</evidence>
<feature type="signal peptide" evidence="6">
    <location>
        <begin position="1"/>
        <end position="18"/>
    </location>
</feature>
<evidence type="ECO:0000256" key="1">
    <source>
        <dbReference type="ARBA" id="ARBA00022617"/>
    </source>
</evidence>
<dbReference type="GO" id="GO:0009055">
    <property type="term" value="F:electron transfer activity"/>
    <property type="evidence" value="ECO:0007669"/>
    <property type="project" value="InterPro"/>
</dbReference>
<feature type="domain" description="Cytochrome c" evidence="7">
    <location>
        <begin position="122"/>
        <end position="204"/>
    </location>
</feature>
<dbReference type="Pfam" id="PF00034">
    <property type="entry name" value="Cytochrom_C"/>
    <property type="match status" value="1"/>
</dbReference>